<dbReference type="GO" id="GO:0005524">
    <property type="term" value="F:ATP binding"/>
    <property type="evidence" value="ECO:0007669"/>
    <property type="project" value="UniProtKB-KW"/>
</dbReference>
<keyword evidence="1" id="KW-0808">Transferase</keyword>
<evidence type="ECO:0000256" key="4">
    <source>
        <dbReference type="ARBA" id="ARBA00022840"/>
    </source>
</evidence>
<evidence type="ECO:0000313" key="11">
    <source>
        <dbReference type="Proteomes" id="UP000095283"/>
    </source>
</evidence>
<comment type="similarity">
    <text evidence="5">Belongs to the protein kinase superfamily. STE Ser/Thr protein kinase family. MAP kinase kinase subfamily.</text>
</comment>
<evidence type="ECO:0000259" key="10">
    <source>
        <dbReference type="Pfam" id="PF00069"/>
    </source>
</evidence>
<evidence type="ECO:0000256" key="9">
    <source>
        <dbReference type="ARBA" id="ARBA00051693"/>
    </source>
</evidence>
<evidence type="ECO:0000256" key="3">
    <source>
        <dbReference type="ARBA" id="ARBA00022777"/>
    </source>
</evidence>
<dbReference type="Gene3D" id="3.30.200.20">
    <property type="entry name" value="Phosphorylase Kinase, domain 1"/>
    <property type="match status" value="1"/>
</dbReference>
<evidence type="ECO:0000256" key="7">
    <source>
        <dbReference type="ARBA" id="ARBA00049014"/>
    </source>
</evidence>
<sequence>MQADKRHFVTDEDEDGDRIAVRGDDDLFITVHVPSDRIIAVKCLAVDENISKSENVLREMTLMRKCNTCEFIVDLLGAAVESNILSICLEYMDGGALGQYGR</sequence>
<dbReference type="Pfam" id="PF00069">
    <property type="entry name" value="Pkinase"/>
    <property type="match status" value="1"/>
</dbReference>
<reference evidence="12" key="1">
    <citation type="submission" date="2016-11" db="UniProtKB">
        <authorList>
            <consortium name="WormBaseParasite"/>
        </authorList>
    </citation>
    <scope>IDENTIFICATION</scope>
</reference>
<keyword evidence="11" id="KW-1185">Reference proteome</keyword>
<evidence type="ECO:0000256" key="1">
    <source>
        <dbReference type="ARBA" id="ARBA00022679"/>
    </source>
</evidence>
<comment type="catalytic activity">
    <reaction evidence="8">
        <text>L-threonyl-[protein] + ATP = O-phospho-L-threonyl-[protein] + ADP + H(+)</text>
        <dbReference type="Rhea" id="RHEA:46608"/>
        <dbReference type="Rhea" id="RHEA-COMP:11060"/>
        <dbReference type="Rhea" id="RHEA-COMP:11605"/>
        <dbReference type="ChEBI" id="CHEBI:15378"/>
        <dbReference type="ChEBI" id="CHEBI:30013"/>
        <dbReference type="ChEBI" id="CHEBI:30616"/>
        <dbReference type="ChEBI" id="CHEBI:61977"/>
        <dbReference type="ChEBI" id="CHEBI:456216"/>
        <dbReference type="EC" id="2.7.12.2"/>
    </reaction>
</comment>
<name>A0A1I7XHJ7_HETBA</name>
<feature type="domain" description="Protein kinase" evidence="10">
    <location>
        <begin position="31"/>
        <end position="99"/>
    </location>
</feature>
<protein>
    <recommendedName>
        <fullName evidence="6">mitogen-activated protein kinase kinase</fullName>
        <ecNumber evidence="6">2.7.12.2</ecNumber>
    </recommendedName>
</protein>
<dbReference type="Proteomes" id="UP000095283">
    <property type="component" value="Unplaced"/>
</dbReference>
<keyword evidence="3" id="KW-0418">Kinase</keyword>
<dbReference type="InterPro" id="IPR011009">
    <property type="entry name" value="Kinase-like_dom_sf"/>
</dbReference>
<keyword evidence="2" id="KW-0547">Nucleotide-binding</keyword>
<dbReference type="SUPFAM" id="SSF56112">
    <property type="entry name" value="Protein kinase-like (PK-like)"/>
    <property type="match status" value="1"/>
</dbReference>
<evidence type="ECO:0000256" key="2">
    <source>
        <dbReference type="ARBA" id="ARBA00022741"/>
    </source>
</evidence>
<evidence type="ECO:0000256" key="6">
    <source>
        <dbReference type="ARBA" id="ARBA00038999"/>
    </source>
</evidence>
<comment type="catalytic activity">
    <reaction evidence="7">
        <text>L-seryl-[protein] + ATP = O-phospho-L-seryl-[protein] + ADP + H(+)</text>
        <dbReference type="Rhea" id="RHEA:17989"/>
        <dbReference type="Rhea" id="RHEA-COMP:9863"/>
        <dbReference type="Rhea" id="RHEA-COMP:11604"/>
        <dbReference type="ChEBI" id="CHEBI:15378"/>
        <dbReference type="ChEBI" id="CHEBI:29999"/>
        <dbReference type="ChEBI" id="CHEBI:30616"/>
        <dbReference type="ChEBI" id="CHEBI:83421"/>
        <dbReference type="ChEBI" id="CHEBI:456216"/>
        <dbReference type="EC" id="2.7.12.2"/>
    </reaction>
</comment>
<dbReference type="InterPro" id="IPR000719">
    <property type="entry name" value="Prot_kinase_dom"/>
</dbReference>
<evidence type="ECO:0000256" key="8">
    <source>
        <dbReference type="ARBA" id="ARBA00049299"/>
    </source>
</evidence>
<dbReference type="WBParaSite" id="Hba_16970">
    <property type="protein sequence ID" value="Hba_16970"/>
    <property type="gene ID" value="Hba_16970"/>
</dbReference>
<accession>A0A1I7XHJ7</accession>
<comment type="catalytic activity">
    <reaction evidence="9">
        <text>L-tyrosyl-[protein] + ATP = O-phospho-L-tyrosyl-[protein] + ADP + H(+)</text>
        <dbReference type="Rhea" id="RHEA:10596"/>
        <dbReference type="Rhea" id="RHEA-COMP:10136"/>
        <dbReference type="Rhea" id="RHEA-COMP:20101"/>
        <dbReference type="ChEBI" id="CHEBI:15378"/>
        <dbReference type="ChEBI" id="CHEBI:30616"/>
        <dbReference type="ChEBI" id="CHEBI:46858"/>
        <dbReference type="ChEBI" id="CHEBI:61978"/>
        <dbReference type="ChEBI" id="CHEBI:456216"/>
        <dbReference type="EC" id="2.7.12.2"/>
    </reaction>
</comment>
<dbReference type="PANTHER" id="PTHR48013">
    <property type="entry name" value="DUAL SPECIFICITY MITOGEN-ACTIVATED PROTEIN KINASE KINASE 5-RELATED"/>
    <property type="match status" value="1"/>
</dbReference>
<keyword evidence="4" id="KW-0067">ATP-binding</keyword>
<organism evidence="11 12">
    <name type="scientific">Heterorhabditis bacteriophora</name>
    <name type="common">Entomopathogenic nematode worm</name>
    <dbReference type="NCBI Taxonomy" id="37862"/>
    <lineage>
        <taxon>Eukaryota</taxon>
        <taxon>Metazoa</taxon>
        <taxon>Ecdysozoa</taxon>
        <taxon>Nematoda</taxon>
        <taxon>Chromadorea</taxon>
        <taxon>Rhabditida</taxon>
        <taxon>Rhabditina</taxon>
        <taxon>Rhabditomorpha</taxon>
        <taxon>Strongyloidea</taxon>
        <taxon>Heterorhabditidae</taxon>
        <taxon>Heterorhabditis</taxon>
    </lineage>
</organism>
<dbReference type="PANTHER" id="PTHR48013:SF9">
    <property type="entry name" value="DUAL SPECIFICITY MITOGEN-ACTIVATED PROTEIN KINASE KINASE 5"/>
    <property type="match status" value="1"/>
</dbReference>
<dbReference type="EC" id="2.7.12.2" evidence="6"/>
<proteinExistence type="inferred from homology"/>
<evidence type="ECO:0000313" key="12">
    <source>
        <dbReference type="WBParaSite" id="Hba_16970"/>
    </source>
</evidence>
<evidence type="ECO:0000256" key="5">
    <source>
        <dbReference type="ARBA" id="ARBA00038035"/>
    </source>
</evidence>
<dbReference type="AlphaFoldDB" id="A0A1I7XHJ7"/>
<dbReference type="GO" id="GO:0004708">
    <property type="term" value="F:MAP kinase kinase activity"/>
    <property type="evidence" value="ECO:0007669"/>
    <property type="project" value="UniProtKB-EC"/>
</dbReference>